<dbReference type="EMBL" id="CP019344">
    <property type="protein sequence ID" value="ARN77278.1"/>
    <property type="molecule type" value="Genomic_DNA"/>
</dbReference>
<evidence type="ECO:0000256" key="1">
    <source>
        <dbReference type="SAM" id="Phobius"/>
    </source>
</evidence>
<dbReference type="RefSeq" id="WP_085766085.1">
    <property type="nucleotide sequence ID" value="NZ_CP019344.1"/>
</dbReference>
<dbReference type="Proteomes" id="UP000193431">
    <property type="component" value="Chromosome"/>
</dbReference>
<evidence type="ECO:0000313" key="4">
    <source>
        <dbReference type="Proteomes" id="UP000193431"/>
    </source>
</evidence>
<dbReference type="OrthoDB" id="1490880at2"/>
<proteinExistence type="predicted"/>
<keyword evidence="4" id="KW-1185">Reference proteome</keyword>
<feature type="transmembrane region" description="Helical" evidence="1">
    <location>
        <begin position="12"/>
        <end position="32"/>
    </location>
</feature>
<evidence type="ECO:0000313" key="3">
    <source>
        <dbReference type="EMBL" id="ARN77278.1"/>
    </source>
</evidence>
<dbReference type="AlphaFoldDB" id="A0A1W6MI39"/>
<keyword evidence="1" id="KW-0472">Membrane</keyword>
<protein>
    <recommendedName>
        <fullName evidence="2">DUF1206 domain-containing protein</fullName>
    </recommendedName>
</protein>
<organism evidence="3 4">
    <name type="scientific">Nonlabens spongiae</name>
    <dbReference type="NCBI Taxonomy" id="331648"/>
    <lineage>
        <taxon>Bacteria</taxon>
        <taxon>Pseudomonadati</taxon>
        <taxon>Bacteroidota</taxon>
        <taxon>Flavobacteriia</taxon>
        <taxon>Flavobacteriales</taxon>
        <taxon>Flavobacteriaceae</taxon>
        <taxon>Nonlabens</taxon>
    </lineage>
</organism>
<accession>A0A1W6MI39</accession>
<dbReference type="InterPro" id="IPR009597">
    <property type="entry name" value="DUF1206"/>
</dbReference>
<feature type="transmembrane region" description="Helical" evidence="1">
    <location>
        <begin position="136"/>
        <end position="157"/>
    </location>
</feature>
<feature type="transmembrane region" description="Helical" evidence="1">
    <location>
        <begin position="52"/>
        <end position="74"/>
    </location>
</feature>
<evidence type="ECO:0000259" key="2">
    <source>
        <dbReference type="Pfam" id="PF06724"/>
    </source>
</evidence>
<sequence length="261" mass="27759">MSSKKETFAKFGIFTKGAVYLLVGGLTAYSAFQSDGGATGSNDALQYISSQPFGQIILGLMTLGIFAFAAWRVYLAIKNPEGRGESDKKSTVRRIAYAVSALGYSTLGIYGVNLLLNVGGSSGGGSWLGSLMQNDWGKYVVVFIALCLAGKAIYEFYRAFSGKFKDKVQNAELDRKAQEFLVKAGKWGFTARGVVIGVLAFLFAKAAMSSNASKAAGGTKNALQFISQEGGTIVMGIVAAGLTLYGVYLLASSRYRNMPIQ</sequence>
<feature type="domain" description="DUF1206" evidence="2">
    <location>
        <begin position="188"/>
        <end position="256"/>
    </location>
</feature>
<name>A0A1W6MI39_9FLAO</name>
<feature type="domain" description="DUF1206" evidence="2">
    <location>
        <begin position="11"/>
        <end position="78"/>
    </location>
</feature>
<keyword evidence="1" id="KW-0812">Transmembrane</keyword>
<reference evidence="3 4" key="1">
    <citation type="submission" date="2016-11" db="EMBL/GenBank/DDBJ databases">
        <title>Trade-off between light-utilization and light-protection in marine flavobacteria.</title>
        <authorList>
            <person name="Kumagai Y."/>
        </authorList>
    </citation>
    <scope>NUCLEOTIDE SEQUENCE [LARGE SCALE GENOMIC DNA]</scope>
    <source>
        <strain evidence="3 4">JCM 13191</strain>
    </source>
</reference>
<feature type="domain" description="DUF1206" evidence="2">
    <location>
        <begin position="96"/>
        <end position="161"/>
    </location>
</feature>
<keyword evidence="1" id="KW-1133">Transmembrane helix</keyword>
<feature type="transmembrane region" description="Helical" evidence="1">
    <location>
        <begin position="189"/>
        <end position="210"/>
    </location>
</feature>
<gene>
    <name evidence="3" type="ORF">BST97_04375</name>
</gene>
<feature type="transmembrane region" description="Helical" evidence="1">
    <location>
        <begin position="230"/>
        <end position="251"/>
    </location>
</feature>
<feature type="transmembrane region" description="Helical" evidence="1">
    <location>
        <begin position="95"/>
        <end position="116"/>
    </location>
</feature>
<dbReference type="Pfam" id="PF06724">
    <property type="entry name" value="DUF1206"/>
    <property type="match status" value="3"/>
</dbReference>
<dbReference type="STRING" id="331648.BST97_04375"/>